<accession>A0A2L0F5A1</accession>
<organism evidence="1 2">
    <name type="scientific">Sorangium cellulosum</name>
    <name type="common">Polyangium cellulosum</name>
    <dbReference type="NCBI Taxonomy" id="56"/>
    <lineage>
        <taxon>Bacteria</taxon>
        <taxon>Pseudomonadati</taxon>
        <taxon>Myxococcota</taxon>
        <taxon>Polyangia</taxon>
        <taxon>Polyangiales</taxon>
        <taxon>Polyangiaceae</taxon>
        <taxon>Sorangium</taxon>
    </lineage>
</organism>
<proteinExistence type="predicted"/>
<dbReference type="RefSeq" id="WP_104984865.1">
    <property type="nucleotide sequence ID" value="NZ_CP012673.1"/>
</dbReference>
<dbReference type="PANTHER" id="PTHR34613:SF1">
    <property type="entry name" value="SLL6017 PROTEIN"/>
    <property type="match status" value="1"/>
</dbReference>
<dbReference type="EMBL" id="CP012673">
    <property type="protein sequence ID" value="AUX46722.1"/>
    <property type="molecule type" value="Genomic_DNA"/>
</dbReference>
<dbReference type="AlphaFoldDB" id="A0A2L0F5A1"/>
<dbReference type="OrthoDB" id="5523021at2"/>
<reference evidence="1 2" key="1">
    <citation type="submission" date="2015-09" db="EMBL/GenBank/DDBJ databases">
        <title>Sorangium comparison.</title>
        <authorList>
            <person name="Zaburannyi N."/>
            <person name="Bunk B."/>
            <person name="Overmann J."/>
            <person name="Mueller R."/>
        </authorList>
    </citation>
    <scope>NUCLEOTIDE SEQUENCE [LARGE SCALE GENOMIC DNA]</scope>
    <source>
        <strain evidence="1 2">So ce26</strain>
    </source>
</reference>
<protein>
    <recommendedName>
        <fullName evidence="3">Transposase (putative) YhgA-like domain-containing protein</fullName>
    </recommendedName>
</protein>
<evidence type="ECO:0000313" key="1">
    <source>
        <dbReference type="EMBL" id="AUX46722.1"/>
    </source>
</evidence>
<evidence type="ECO:0000313" key="2">
    <source>
        <dbReference type="Proteomes" id="UP000238348"/>
    </source>
</evidence>
<sequence length="306" mass="33168">MPSVTHEALVELFKNRPTLAAEMLQDALGQPVPPFTEARVESSDLAEIVPSDRRADAIIVLLVGEQQRRAMAIVVEVQLGVDEDKPYVWPVYVAQTRARHRCPTRLLAVTIDPKMARWCSQSIDTGHPGWILTPLVLGPAGVPVVTDAEQAKAAPEVVVLSAMAHGQEEVGEAIGVAFLAAAAGLDEERRAVYGDLVLSSLNAAARRTLEAMMKSGYEFQSEFARSYVEKGLEKGLEKGREQGRQEGSREAKAQAVLAFLEARGLEVPAEVRERVLASTDLAELDRWIRRAAAVGDARELLATAGS</sequence>
<dbReference type="PANTHER" id="PTHR34613">
    <property type="entry name" value="SLL0800 PROTEIN"/>
    <property type="match status" value="1"/>
</dbReference>
<gene>
    <name evidence="1" type="ORF">SOCE26_082310</name>
</gene>
<evidence type="ECO:0008006" key="3">
    <source>
        <dbReference type="Google" id="ProtNLM"/>
    </source>
</evidence>
<dbReference type="Proteomes" id="UP000238348">
    <property type="component" value="Chromosome"/>
</dbReference>
<name>A0A2L0F5A1_SORCE</name>